<dbReference type="InterPro" id="IPR029149">
    <property type="entry name" value="Creatin/AminoP/Spt16_N"/>
</dbReference>
<reference evidence="6" key="1">
    <citation type="journal article" date="2019" name="Int. J. Syst. Evol. Microbiol.">
        <title>The Global Catalogue of Microorganisms (GCM) 10K type strain sequencing project: providing services to taxonomists for standard genome sequencing and annotation.</title>
        <authorList>
            <consortium name="The Broad Institute Genomics Platform"/>
            <consortium name="The Broad Institute Genome Sequencing Center for Infectious Disease"/>
            <person name="Wu L."/>
            <person name="Ma J."/>
        </authorList>
    </citation>
    <scope>NUCLEOTIDE SEQUENCE [LARGE SCALE GENOMIC DNA]</scope>
    <source>
        <strain evidence="6">JCM 16923</strain>
    </source>
</reference>
<dbReference type="EMBL" id="BAAAZW010000005">
    <property type="protein sequence ID" value="GAA3960962.1"/>
    <property type="molecule type" value="Genomic_DNA"/>
</dbReference>
<evidence type="ECO:0000259" key="3">
    <source>
        <dbReference type="Pfam" id="PF00557"/>
    </source>
</evidence>
<dbReference type="SUPFAM" id="SSF53092">
    <property type="entry name" value="Creatinase/prolidase N-terminal domain"/>
    <property type="match status" value="1"/>
</dbReference>
<sequence length="386" mass="40128">MYNNLNMPVNPDAPAHSDVRADYAGRRAALAGGLPAHGADAIVVSDLINVRYLTGFTGSNAAALVWTGDRPHRIATDGRYTAQVAAQAPDLDAVLARDTVAALLATVADEWTGEAPVRLAFESDAVTVAQFTELCAAPSAAEVELVPVRGAVQDLREVKDDGEIALIEQACRIGDQALAALLDRGAVAPGRTEREVARELEWEMYARGAEAIAFETIVAAGAGSAIPHHRPTGAVLAHGDLVKIDFGAVVGGYHSDMTRTFVLGEAEPWQREIYSIVQEAQEAGRAALHPGAPLAAIDAAAREVITAAGYGEQYVHGLGHGVGLQIHEAPGIGSAASATLRDGATVTVEPGIYLPGRGGVRIEDTLAVSASGPRSLTSAPRALQIL</sequence>
<dbReference type="InterPro" id="IPR001714">
    <property type="entry name" value="Pept_M24_MAP"/>
</dbReference>
<dbReference type="Gene3D" id="3.40.350.10">
    <property type="entry name" value="Creatinase/prolidase N-terminal domain"/>
    <property type="match status" value="1"/>
</dbReference>
<evidence type="ECO:0000256" key="1">
    <source>
        <dbReference type="ARBA" id="ARBA00022723"/>
    </source>
</evidence>
<name>A0ABP7P7M3_9ACTN</name>
<dbReference type="Proteomes" id="UP001418444">
    <property type="component" value="Unassembled WGS sequence"/>
</dbReference>
<dbReference type="PRINTS" id="PR00599">
    <property type="entry name" value="MAPEPTIDASE"/>
</dbReference>
<comment type="caution">
    <text evidence="5">The sequence shown here is derived from an EMBL/GenBank/DDBJ whole genome shotgun (WGS) entry which is preliminary data.</text>
</comment>
<accession>A0ABP7P7M3</accession>
<keyword evidence="6" id="KW-1185">Reference proteome</keyword>
<dbReference type="Gene3D" id="3.90.230.10">
    <property type="entry name" value="Creatinase/methionine aminopeptidase superfamily"/>
    <property type="match status" value="1"/>
</dbReference>
<dbReference type="InterPro" id="IPR036005">
    <property type="entry name" value="Creatinase/aminopeptidase-like"/>
</dbReference>
<gene>
    <name evidence="5" type="ORF">GCM10022231_21280</name>
</gene>
<dbReference type="SUPFAM" id="SSF55920">
    <property type="entry name" value="Creatinase/aminopeptidase"/>
    <property type="match status" value="1"/>
</dbReference>
<dbReference type="PROSITE" id="PS00491">
    <property type="entry name" value="PROLINE_PEPTIDASE"/>
    <property type="match status" value="1"/>
</dbReference>
<evidence type="ECO:0000259" key="4">
    <source>
        <dbReference type="Pfam" id="PF01321"/>
    </source>
</evidence>
<dbReference type="InterPro" id="IPR000994">
    <property type="entry name" value="Pept_M24"/>
</dbReference>
<dbReference type="CDD" id="cd01092">
    <property type="entry name" value="APP-like"/>
    <property type="match status" value="1"/>
</dbReference>
<dbReference type="InterPro" id="IPR050659">
    <property type="entry name" value="Peptidase_M24B"/>
</dbReference>
<protein>
    <submittedName>
        <fullName evidence="5">Xaa-Pro peptidase family protein</fullName>
    </submittedName>
</protein>
<feature type="domain" description="Peptidase M24" evidence="3">
    <location>
        <begin position="166"/>
        <end position="369"/>
    </location>
</feature>
<keyword evidence="1" id="KW-0479">Metal-binding</keyword>
<feature type="domain" description="Creatinase N-terminal" evidence="4">
    <location>
        <begin position="26"/>
        <end position="158"/>
    </location>
</feature>
<dbReference type="PANTHER" id="PTHR46112">
    <property type="entry name" value="AMINOPEPTIDASE"/>
    <property type="match status" value="1"/>
</dbReference>
<organism evidence="5 6">
    <name type="scientific">Gordonia caeni</name>
    <dbReference type="NCBI Taxonomy" id="1007097"/>
    <lineage>
        <taxon>Bacteria</taxon>
        <taxon>Bacillati</taxon>
        <taxon>Actinomycetota</taxon>
        <taxon>Actinomycetes</taxon>
        <taxon>Mycobacteriales</taxon>
        <taxon>Gordoniaceae</taxon>
        <taxon>Gordonia</taxon>
    </lineage>
</organism>
<evidence type="ECO:0000313" key="6">
    <source>
        <dbReference type="Proteomes" id="UP001418444"/>
    </source>
</evidence>
<keyword evidence="2" id="KW-0378">Hydrolase</keyword>
<dbReference type="Pfam" id="PF00557">
    <property type="entry name" value="Peptidase_M24"/>
    <property type="match status" value="1"/>
</dbReference>
<dbReference type="InterPro" id="IPR001131">
    <property type="entry name" value="Peptidase_M24B_aminopep-P_CS"/>
</dbReference>
<dbReference type="InterPro" id="IPR000587">
    <property type="entry name" value="Creatinase_N"/>
</dbReference>
<dbReference type="PANTHER" id="PTHR46112:SF8">
    <property type="entry name" value="CYTOPLASMIC PEPTIDASE PEPQ-RELATED"/>
    <property type="match status" value="1"/>
</dbReference>
<proteinExistence type="predicted"/>
<dbReference type="Pfam" id="PF01321">
    <property type="entry name" value="Creatinase_N"/>
    <property type="match status" value="1"/>
</dbReference>
<evidence type="ECO:0000313" key="5">
    <source>
        <dbReference type="EMBL" id="GAA3960962.1"/>
    </source>
</evidence>
<evidence type="ECO:0000256" key="2">
    <source>
        <dbReference type="ARBA" id="ARBA00022801"/>
    </source>
</evidence>